<evidence type="ECO:0000313" key="2">
    <source>
        <dbReference type="Proteomes" id="UP000218231"/>
    </source>
</evidence>
<accession>A0A2A2K6B7</accession>
<proteinExistence type="predicted"/>
<dbReference type="AlphaFoldDB" id="A0A2A2K6B7"/>
<name>A0A2A2K6B7_9BILA</name>
<protein>
    <submittedName>
        <fullName evidence="1">Uncharacterized protein</fullName>
    </submittedName>
</protein>
<dbReference type="Proteomes" id="UP000218231">
    <property type="component" value="Unassembled WGS sequence"/>
</dbReference>
<reference evidence="1 2" key="1">
    <citation type="journal article" date="2017" name="Curr. Biol.">
        <title>Genome architecture and evolution of a unichromosomal asexual nematode.</title>
        <authorList>
            <person name="Fradin H."/>
            <person name="Zegar C."/>
            <person name="Gutwein M."/>
            <person name="Lucas J."/>
            <person name="Kovtun M."/>
            <person name="Corcoran D."/>
            <person name="Baugh L.R."/>
            <person name="Kiontke K."/>
            <person name="Gunsalus K."/>
            <person name="Fitch D.H."/>
            <person name="Piano F."/>
        </authorList>
    </citation>
    <scope>NUCLEOTIDE SEQUENCE [LARGE SCALE GENOMIC DNA]</scope>
    <source>
        <strain evidence="1">PF1309</strain>
    </source>
</reference>
<keyword evidence="2" id="KW-1185">Reference proteome</keyword>
<dbReference type="EMBL" id="LIAE01009504">
    <property type="protein sequence ID" value="PAV69440.1"/>
    <property type="molecule type" value="Genomic_DNA"/>
</dbReference>
<evidence type="ECO:0000313" key="1">
    <source>
        <dbReference type="EMBL" id="PAV69440.1"/>
    </source>
</evidence>
<sequence length="91" mass="10671">MRKGWKRGAREWREREGRKRQRFSKMAISDLQGKRGGSRVDLPMSTVYIPVLPHSHADLVSDTRNRASFEISVYSRKLTNIPTHRMSNKFL</sequence>
<gene>
    <name evidence="1" type="ORF">WR25_09043</name>
</gene>
<comment type="caution">
    <text evidence="1">The sequence shown here is derived from an EMBL/GenBank/DDBJ whole genome shotgun (WGS) entry which is preliminary data.</text>
</comment>
<organism evidence="1 2">
    <name type="scientific">Diploscapter pachys</name>
    <dbReference type="NCBI Taxonomy" id="2018661"/>
    <lineage>
        <taxon>Eukaryota</taxon>
        <taxon>Metazoa</taxon>
        <taxon>Ecdysozoa</taxon>
        <taxon>Nematoda</taxon>
        <taxon>Chromadorea</taxon>
        <taxon>Rhabditida</taxon>
        <taxon>Rhabditina</taxon>
        <taxon>Rhabditomorpha</taxon>
        <taxon>Rhabditoidea</taxon>
        <taxon>Rhabditidae</taxon>
        <taxon>Diploscapter</taxon>
    </lineage>
</organism>